<accession>A0A9P0PY31</accession>
<evidence type="ECO:0000256" key="1">
    <source>
        <dbReference type="SAM" id="MobiDB-lite"/>
    </source>
</evidence>
<evidence type="ECO:0000313" key="2">
    <source>
        <dbReference type="EMBL" id="CAH2001535.1"/>
    </source>
</evidence>
<dbReference type="AlphaFoldDB" id="A0A9P0PY31"/>
<evidence type="ECO:0000313" key="3">
    <source>
        <dbReference type="Proteomes" id="UP001152888"/>
    </source>
</evidence>
<feature type="region of interest" description="Disordered" evidence="1">
    <location>
        <begin position="67"/>
        <end position="93"/>
    </location>
</feature>
<sequence>MVVTTSSIPRLAGRWQCKHADWEQVFAYLDELVGTRQNNVRCLAEKGRGDGPLDTAVKWFRWYQQQAVAPPPPQASSTSRHLRAQADRPRHLTSDNVRHIGIRVISCATLHNPRQMSQQQIARCATRTI</sequence>
<name>A0A9P0PY31_ACAOB</name>
<comment type="caution">
    <text evidence="2">The sequence shown here is derived from an EMBL/GenBank/DDBJ whole genome shotgun (WGS) entry which is preliminary data.</text>
</comment>
<organism evidence="2 3">
    <name type="scientific">Acanthoscelides obtectus</name>
    <name type="common">Bean weevil</name>
    <name type="synonym">Bruchus obtectus</name>
    <dbReference type="NCBI Taxonomy" id="200917"/>
    <lineage>
        <taxon>Eukaryota</taxon>
        <taxon>Metazoa</taxon>
        <taxon>Ecdysozoa</taxon>
        <taxon>Arthropoda</taxon>
        <taxon>Hexapoda</taxon>
        <taxon>Insecta</taxon>
        <taxon>Pterygota</taxon>
        <taxon>Neoptera</taxon>
        <taxon>Endopterygota</taxon>
        <taxon>Coleoptera</taxon>
        <taxon>Polyphaga</taxon>
        <taxon>Cucujiformia</taxon>
        <taxon>Chrysomeloidea</taxon>
        <taxon>Chrysomelidae</taxon>
        <taxon>Bruchinae</taxon>
        <taxon>Bruchini</taxon>
        <taxon>Acanthoscelides</taxon>
    </lineage>
</organism>
<dbReference type="Proteomes" id="UP001152888">
    <property type="component" value="Unassembled WGS sequence"/>
</dbReference>
<keyword evidence="3" id="KW-1185">Reference proteome</keyword>
<gene>
    <name evidence="2" type="ORF">ACAOBT_LOCUS26259</name>
</gene>
<protein>
    <submittedName>
        <fullName evidence="2">Uncharacterized protein</fullName>
    </submittedName>
</protein>
<proteinExistence type="predicted"/>
<dbReference type="EMBL" id="CAKOFQ010007453">
    <property type="protein sequence ID" value="CAH2001535.1"/>
    <property type="molecule type" value="Genomic_DNA"/>
</dbReference>
<feature type="compositionally biased region" description="Basic and acidic residues" evidence="1">
    <location>
        <begin position="84"/>
        <end position="93"/>
    </location>
</feature>
<reference evidence="2" key="1">
    <citation type="submission" date="2022-03" db="EMBL/GenBank/DDBJ databases">
        <authorList>
            <person name="Sayadi A."/>
        </authorList>
    </citation>
    <scope>NUCLEOTIDE SEQUENCE</scope>
</reference>